<dbReference type="eggNOG" id="KOG3332">
    <property type="taxonomic scope" value="Eukaryota"/>
</dbReference>
<dbReference type="EC" id="3.5.1.89" evidence="2"/>
<dbReference type="InterPro" id="IPR024078">
    <property type="entry name" value="LmbE-like_dom_sf"/>
</dbReference>
<protein>
    <recommendedName>
        <fullName evidence="2">N-acetylglucosaminylphosphatidylinositol deacetylase</fullName>
        <ecNumber evidence="2">3.5.1.89</ecNumber>
    </recommendedName>
</protein>
<dbReference type="STRING" id="2880.D7FIP7"/>
<dbReference type="OrthoDB" id="440160at2759"/>
<dbReference type="AlphaFoldDB" id="D7FIP7"/>
<organism evidence="3 4">
    <name type="scientific">Ectocarpus siliculosus</name>
    <name type="common">Brown alga</name>
    <name type="synonym">Conferva siliculosa</name>
    <dbReference type="NCBI Taxonomy" id="2880"/>
    <lineage>
        <taxon>Eukaryota</taxon>
        <taxon>Sar</taxon>
        <taxon>Stramenopiles</taxon>
        <taxon>Ochrophyta</taxon>
        <taxon>PX clade</taxon>
        <taxon>Phaeophyceae</taxon>
        <taxon>Ectocarpales</taxon>
        <taxon>Ectocarpaceae</taxon>
        <taxon>Ectocarpus</taxon>
    </lineage>
</organism>
<name>D7FIP7_ECTSI</name>
<dbReference type="PANTHER" id="PTHR12993:SF11">
    <property type="entry name" value="N-ACETYLGLUCOSAMINYL-PHOSPHATIDYLINOSITOL DE-N-ACETYLASE"/>
    <property type="match status" value="1"/>
</dbReference>
<dbReference type="PANTHER" id="PTHR12993">
    <property type="entry name" value="N-ACETYLGLUCOSAMINYL-PHOSPHATIDYLINOSITOL DE-N-ACETYLASE-RELATED"/>
    <property type="match status" value="1"/>
</dbReference>
<dbReference type="EMBL" id="FN649745">
    <property type="protein sequence ID" value="CBJ28865.1"/>
    <property type="molecule type" value="Genomic_DNA"/>
</dbReference>
<dbReference type="EMBL" id="FN647890">
    <property type="protein sequence ID" value="CBJ28865.1"/>
    <property type="molecule type" value="Genomic_DNA"/>
</dbReference>
<sequence>MAATPSYALRGTVGVVIAHPDDESMFFAPTLTTLGRRGQRAAVLCLSSGDFYGLGQTRKRELVKACGVLGVEEDDVVVIEHPKLQDGSTEAWPADVVSSHVHDFVQKFGIQTILTFDEGGVSGHSDHTAVNRGVALFLRTRAVTRHTASIAEGSGSSSSSSTLDAFALVTTGILRKYSGMLDMPWSLATSYGPPLGAFFSSCSARIAWAAMAAHHSQFVWYRRLFVIFSRYAYVNTFIRMHVPPPPLPPPPHR</sequence>
<evidence type="ECO:0000256" key="2">
    <source>
        <dbReference type="ARBA" id="ARBA00012176"/>
    </source>
</evidence>
<dbReference type="FunCoup" id="D7FIP7">
    <property type="interactions" value="289"/>
</dbReference>
<dbReference type="Pfam" id="PF02585">
    <property type="entry name" value="PIG-L"/>
    <property type="match status" value="1"/>
</dbReference>
<dbReference type="Gene3D" id="3.40.50.10320">
    <property type="entry name" value="LmbE-like"/>
    <property type="match status" value="1"/>
</dbReference>
<reference evidence="3 4" key="1">
    <citation type="journal article" date="2010" name="Nature">
        <title>The Ectocarpus genome and the independent evolution of multicellularity in brown algae.</title>
        <authorList>
            <person name="Cock J.M."/>
            <person name="Sterck L."/>
            <person name="Rouze P."/>
            <person name="Scornet D."/>
            <person name="Allen A.E."/>
            <person name="Amoutzias G."/>
            <person name="Anthouard V."/>
            <person name="Artiguenave F."/>
            <person name="Aury J.M."/>
            <person name="Badger J.H."/>
            <person name="Beszteri B."/>
            <person name="Billiau K."/>
            <person name="Bonnet E."/>
            <person name="Bothwell J.H."/>
            <person name="Bowler C."/>
            <person name="Boyen C."/>
            <person name="Brownlee C."/>
            <person name="Carrano C.J."/>
            <person name="Charrier B."/>
            <person name="Cho G.Y."/>
            <person name="Coelho S.M."/>
            <person name="Collen J."/>
            <person name="Corre E."/>
            <person name="Da Silva C."/>
            <person name="Delage L."/>
            <person name="Delaroque N."/>
            <person name="Dittami S.M."/>
            <person name="Doulbeau S."/>
            <person name="Elias M."/>
            <person name="Farnham G."/>
            <person name="Gachon C.M."/>
            <person name="Gschloessl B."/>
            <person name="Heesch S."/>
            <person name="Jabbari K."/>
            <person name="Jubin C."/>
            <person name="Kawai H."/>
            <person name="Kimura K."/>
            <person name="Kloareg B."/>
            <person name="Kupper F.C."/>
            <person name="Lang D."/>
            <person name="Le Bail A."/>
            <person name="Leblanc C."/>
            <person name="Lerouge P."/>
            <person name="Lohr M."/>
            <person name="Lopez P.J."/>
            <person name="Martens C."/>
            <person name="Maumus F."/>
            <person name="Michel G."/>
            <person name="Miranda-Saavedra D."/>
            <person name="Morales J."/>
            <person name="Moreau H."/>
            <person name="Motomura T."/>
            <person name="Nagasato C."/>
            <person name="Napoli C.A."/>
            <person name="Nelson D.R."/>
            <person name="Nyvall-Collen P."/>
            <person name="Peters A.F."/>
            <person name="Pommier C."/>
            <person name="Potin P."/>
            <person name="Poulain J."/>
            <person name="Quesneville H."/>
            <person name="Read B."/>
            <person name="Rensing S.A."/>
            <person name="Ritter A."/>
            <person name="Rousvoal S."/>
            <person name="Samanta M."/>
            <person name="Samson G."/>
            <person name="Schroeder D.C."/>
            <person name="Segurens B."/>
            <person name="Strittmatter M."/>
            <person name="Tonon T."/>
            <person name="Tregear J.W."/>
            <person name="Valentin K."/>
            <person name="von Dassow P."/>
            <person name="Yamagishi T."/>
            <person name="Van de Peer Y."/>
            <person name="Wincker P."/>
        </authorList>
    </citation>
    <scope>NUCLEOTIDE SEQUENCE [LARGE SCALE GENOMIC DNA]</scope>
    <source>
        <strain evidence="4">Ec32 / CCAP1310/4</strain>
    </source>
</reference>
<dbReference type="UniPathway" id="UPA00196"/>
<dbReference type="InParanoid" id="D7FIP7"/>
<dbReference type="OMA" id="YVLESVN"/>
<proteinExistence type="inferred from homology"/>
<accession>D7FIP7</accession>
<dbReference type="InterPro" id="IPR003737">
    <property type="entry name" value="GlcNAc_PI_deacetylase-related"/>
</dbReference>
<dbReference type="Proteomes" id="UP000002630">
    <property type="component" value="Linkage Group LG20"/>
</dbReference>
<comment type="similarity">
    <text evidence="1">Belongs to the PIGL family.</text>
</comment>
<gene>
    <name evidence="3" type="ORF">Esi_0122_0083</name>
</gene>
<dbReference type="GO" id="GO:0006506">
    <property type="term" value="P:GPI anchor biosynthetic process"/>
    <property type="evidence" value="ECO:0007669"/>
    <property type="project" value="UniProtKB-UniPathway"/>
</dbReference>
<dbReference type="GO" id="GO:0000225">
    <property type="term" value="F:N-acetylglucosaminylphosphatidylinositol deacetylase activity"/>
    <property type="evidence" value="ECO:0007669"/>
    <property type="project" value="UniProtKB-EC"/>
</dbReference>
<dbReference type="GO" id="GO:0016020">
    <property type="term" value="C:membrane"/>
    <property type="evidence" value="ECO:0007669"/>
    <property type="project" value="GOC"/>
</dbReference>
<evidence type="ECO:0000313" key="3">
    <source>
        <dbReference type="EMBL" id="CBJ28865.1"/>
    </source>
</evidence>
<evidence type="ECO:0000256" key="1">
    <source>
        <dbReference type="ARBA" id="ARBA00006066"/>
    </source>
</evidence>
<dbReference type="GO" id="GO:0005783">
    <property type="term" value="C:endoplasmic reticulum"/>
    <property type="evidence" value="ECO:0007669"/>
    <property type="project" value="TreeGrafter"/>
</dbReference>
<evidence type="ECO:0000313" key="4">
    <source>
        <dbReference type="Proteomes" id="UP000002630"/>
    </source>
</evidence>
<dbReference type="SUPFAM" id="SSF102588">
    <property type="entry name" value="LmbE-like"/>
    <property type="match status" value="1"/>
</dbReference>
<keyword evidence="4" id="KW-1185">Reference proteome</keyword>